<evidence type="ECO:0000313" key="2">
    <source>
        <dbReference type="EMBL" id="MCM2387581.1"/>
    </source>
</evidence>
<comment type="caution">
    <text evidence="2">The sequence shown here is derived from an EMBL/GenBank/DDBJ whole genome shotgun (WGS) entry which is preliminary data.</text>
</comment>
<gene>
    <name evidence="2" type="ORF">NBG84_04520</name>
</gene>
<proteinExistence type="predicted"/>
<dbReference type="CDD" id="cd00829">
    <property type="entry name" value="SCP-x_thiolase"/>
    <property type="match status" value="1"/>
</dbReference>
<sequence>MGLRGEAAIIGIAEWKPERRSSRPRRFTIEQWAELARDALEDAGIGAREVDGIVTTAVQETSRFAPATVSEYLGIPVNYGEFVDLGGASAAGMVWRAAAAVELGIADVVLCALPGDPVPEPPVVNDAPADPFGVSSSALYGSPQAEFEIPYGNVAQNVPYAMFAQRYAAEFGDPTRAMAKIAVDQRTNACAHPAAVFHGKPITIEDVLSSPVIAEPLRLLDIVMPCSGGAAVVVANADVARRARHRPVWVKGFGERVAFKTPTYAENLMETAIAPASAQAFAMAGVTHADIDMVSVYDCYTITVLMSLEDAGFCPKGTGADFVNSRDLTFRGDFPCNTHGGQLSFGQPGRAGGMSHVCDATRQIQRRSGDNQVSDCDRAFVTGNGGIMSEQVALILQGD</sequence>
<dbReference type="InterPro" id="IPR016039">
    <property type="entry name" value="Thiolase-like"/>
</dbReference>
<accession>A0ABT0UJX8</accession>
<protein>
    <submittedName>
        <fullName evidence="2">Thiolase family protein</fullName>
    </submittedName>
</protein>
<dbReference type="Gene3D" id="3.40.47.10">
    <property type="match status" value="1"/>
</dbReference>
<evidence type="ECO:0000313" key="3">
    <source>
        <dbReference type="Proteomes" id="UP001431429"/>
    </source>
</evidence>
<organism evidence="2 3">
    <name type="scientific">Streptomyces albipurpureus</name>
    <dbReference type="NCBI Taxonomy" id="2897419"/>
    <lineage>
        <taxon>Bacteria</taxon>
        <taxon>Bacillati</taxon>
        <taxon>Actinomycetota</taxon>
        <taxon>Actinomycetes</taxon>
        <taxon>Kitasatosporales</taxon>
        <taxon>Streptomycetaceae</taxon>
        <taxon>Streptomyces</taxon>
    </lineage>
</organism>
<dbReference type="InterPro" id="IPR055140">
    <property type="entry name" value="Thiolase_C_2"/>
</dbReference>
<dbReference type="InterPro" id="IPR002155">
    <property type="entry name" value="Thiolase"/>
</dbReference>
<dbReference type="Pfam" id="PF22691">
    <property type="entry name" value="Thiolase_C_1"/>
    <property type="match status" value="1"/>
</dbReference>
<feature type="domain" description="Thiolase C-terminal" evidence="1">
    <location>
        <begin position="263"/>
        <end position="397"/>
    </location>
</feature>
<keyword evidence="3" id="KW-1185">Reference proteome</keyword>
<name>A0ABT0UJX8_9ACTN</name>
<evidence type="ECO:0000259" key="1">
    <source>
        <dbReference type="Pfam" id="PF22691"/>
    </source>
</evidence>
<dbReference type="RefSeq" id="WP_250917939.1">
    <property type="nucleotide sequence ID" value="NZ_JAMQAW010000003.1"/>
</dbReference>
<dbReference type="Proteomes" id="UP001431429">
    <property type="component" value="Unassembled WGS sequence"/>
</dbReference>
<reference evidence="2" key="1">
    <citation type="submission" date="2022-06" db="EMBL/GenBank/DDBJ databases">
        <title>Genome public.</title>
        <authorList>
            <person name="Sun Q."/>
        </authorList>
    </citation>
    <scope>NUCLEOTIDE SEQUENCE</scope>
    <source>
        <strain evidence="2">CWNU-1</strain>
    </source>
</reference>
<dbReference type="PANTHER" id="PTHR42870:SF1">
    <property type="entry name" value="NON-SPECIFIC LIPID-TRANSFER PROTEIN-LIKE 2"/>
    <property type="match status" value="1"/>
</dbReference>
<dbReference type="PANTHER" id="PTHR42870">
    <property type="entry name" value="ACETYL-COA C-ACETYLTRANSFERASE"/>
    <property type="match status" value="1"/>
</dbReference>
<dbReference type="PIRSF" id="PIRSF000429">
    <property type="entry name" value="Ac-CoA_Ac_transf"/>
    <property type="match status" value="1"/>
</dbReference>
<dbReference type="EMBL" id="JAMQAW010000003">
    <property type="protein sequence ID" value="MCM2387581.1"/>
    <property type="molecule type" value="Genomic_DNA"/>
</dbReference>
<dbReference type="SUPFAM" id="SSF53901">
    <property type="entry name" value="Thiolase-like"/>
    <property type="match status" value="2"/>
</dbReference>